<keyword evidence="1" id="KW-0472">Membrane</keyword>
<feature type="transmembrane region" description="Helical" evidence="1">
    <location>
        <begin position="6"/>
        <end position="24"/>
    </location>
</feature>
<evidence type="ECO:0000313" key="3">
    <source>
        <dbReference type="WBParaSite" id="scf7180000420562.g5461"/>
    </source>
</evidence>
<protein>
    <submittedName>
        <fullName evidence="3">Uncharacterized protein</fullName>
    </submittedName>
</protein>
<keyword evidence="1" id="KW-1133">Transmembrane helix</keyword>
<name>A0A915NV14_9BILA</name>
<evidence type="ECO:0000313" key="2">
    <source>
        <dbReference type="Proteomes" id="UP000887560"/>
    </source>
</evidence>
<keyword evidence="2" id="KW-1185">Reference proteome</keyword>
<sequence>MLTDRAVWACICVAISCGLSHWLFAQYGPLYMHEMLINKFVLFINLTLLFYLKATNDFKFSEDSNFPMSEEMLSCKNHEYSEDFVVSGDIKSESKDKEIKKRKVSHLAKESEDAMRKRNLKQQIFERQRDLFGVEMPKREYDFSYEMQDKILESYKKENPNFKESLKYFSKNYRGLVTKEISVIIRDNK</sequence>
<evidence type="ECO:0000256" key="1">
    <source>
        <dbReference type="SAM" id="Phobius"/>
    </source>
</evidence>
<accession>A0A915NV14</accession>
<dbReference type="WBParaSite" id="scf7180000420562.g5461">
    <property type="protein sequence ID" value="scf7180000420562.g5461"/>
    <property type="gene ID" value="scf7180000420562.g5461"/>
</dbReference>
<proteinExistence type="predicted"/>
<feature type="transmembrane region" description="Helical" evidence="1">
    <location>
        <begin position="36"/>
        <end position="52"/>
    </location>
</feature>
<dbReference type="Proteomes" id="UP000887560">
    <property type="component" value="Unplaced"/>
</dbReference>
<keyword evidence="1" id="KW-0812">Transmembrane</keyword>
<dbReference type="AlphaFoldDB" id="A0A915NV14"/>
<reference evidence="3" key="1">
    <citation type="submission" date="2022-11" db="UniProtKB">
        <authorList>
            <consortium name="WormBaseParasite"/>
        </authorList>
    </citation>
    <scope>IDENTIFICATION</scope>
</reference>
<organism evidence="2 3">
    <name type="scientific">Meloidogyne floridensis</name>
    <dbReference type="NCBI Taxonomy" id="298350"/>
    <lineage>
        <taxon>Eukaryota</taxon>
        <taxon>Metazoa</taxon>
        <taxon>Ecdysozoa</taxon>
        <taxon>Nematoda</taxon>
        <taxon>Chromadorea</taxon>
        <taxon>Rhabditida</taxon>
        <taxon>Tylenchina</taxon>
        <taxon>Tylenchomorpha</taxon>
        <taxon>Tylenchoidea</taxon>
        <taxon>Meloidogynidae</taxon>
        <taxon>Meloidogyninae</taxon>
        <taxon>Meloidogyne</taxon>
    </lineage>
</organism>
<dbReference type="PROSITE" id="PS51257">
    <property type="entry name" value="PROKAR_LIPOPROTEIN"/>
    <property type="match status" value="1"/>
</dbReference>